<protein>
    <recommendedName>
        <fullName evidence="4">Glycosyltransferase RgtA/B/C/D-like domain-containing protein</fullName>
    </recommendedName>
</protein>
<organism evidence="2 3">
    <name type="scientific">Tianweitania aestuarii</name>
    <dbReference type="NCBI Taxonomy" id="2814886"/>
    <lineage>
        <taxon>Bacteria</taxon>
        <taxon>Pseudomonadati</taxon>
        <taxon>Pseudomonadota</taxon>
        <taxon>Alphaproteobacteria</taxon>
        <taxon>Hyphomicrobiales</taxon>
        <taxon>Phyllobacteriaceae</taxon>
        <taxon>Tianweitania</taxon>
    </lineage>
</organism>
<feature type="transmembrane region" description="Helical" evidence="1">
    <location>
        <begin position="359"/>
        <end position="378"/>
    </location>
</feature>
<keyword evidence="1" id="KW-1133">Transmembrane helix</keyword>
<sequence length="581" mass="63838">MTAAVEARRVKRRAWTQVLTAPMTLLILAICLCVFLLSLPITLTIGPMYWDVYIYYDAANRILSGQVPNVDFFTPVGPLSYYLTAFLTLMFPHGQPSLMAPWSILIVSAPLMAGLLWDVGSRSRGTALALLLPFLFFSLLPFNAREFYPVMGSEAFGIYNRQSCQLLYLIIATLLFVKDRTTLLALVALTLSAMFFLKITGFIAGGLFCAYAFLAGRVPLRMAIGITAVFLAILGVVELSSGIVSAYINDIATLVSLNSGGLLSRFREQIALNFDIIFFSAVLIVVLATIEIRGRFWTKPAFTQGTLIERGAALFNLPVAWFAAAVLAALFFETQNTGSQGFIALWPALLLIILKAQKLFARPMLLVSVLALVAAIAFPTTSNIFQRAARTYIGGLNNPVLANTNLKTLGQVNARPEFFERAANMKAFYPAHRQFYEDLTAIGEYPSPTFYSEVAFQLLFLQDADEAIDAVKAIEADKGIRFETILAATFTNPFPWLMDRQAPLGVSIGADPFRTVPPPNERTLAAISATDLVLVPTCPATINNTKLLALYQPALTEHKRIQLTPCYDALVHPRFAPSLPN</sequence>
<accession>A0ABS5RUZ3</accession>
<keyword evidence="1" id="KW-0472">Membrane</keyword>
<dbReference type="RefSeq" id="WP_213984486.1">
    <property type="nucleotide sequence ID" value="NZ_JAFMNX010000002.1"/>
</dbReference>
<feature type="transmembrane region" description="Helical" evidence="1">
    <location>
        <begin position="311"/>
        <end position="332"/>
    </location>
</feature>
<reference evidence="2 3" key="1">
    <citation type="submission" date="2021-03" db="EMBL/GenBank/DDBJ databases">
        <title>Tianweitania aestuarii sp. nov., isolated from a tidal flat.</title>
        <authorList>
            <person name="Park S."/>
            <person name="Yoon J.-H."/>
        </authorList>
    </citation>
    <scope>NUCLEOTIDE SEQUENCE [LARGE SCALE GENOMIC DNA]</scope>
    <source>
        <strain evidence="2 3">BSSL-BM11</strain>
    </source>
</reference>
<feature type="transmembrane region" description="Helical" evidence="1">
    <location>
        <begin position="98"/>
        <end position="117"/>
    </location>
</feature>
<dbReference type="Proteomes" id="UP001297272">
    <property type="component" value="Unassembled WGS sequence"/>
</dbReference>
<keyword evidence="1" id="KW-0812">Transmembrane</keyword>
<evidence type="ECO:0000256" key="1">
    <source>
        <dbReference type="SAM" id="Phobius"/>
    </source>
</evidence>
<evidence type="ECO:0000313" key="2">
    <source>
        <dbReference type="EMBL" id="MBS9720829.1"/>
    </source>
</evidence>
<feature type="transmembrane region" description="Helical" evidence="1">
    <location>
        <begin position="123"/>
        <end position="144"/>
    </location>
</feature>
<comment type="caution">
    <text evidence="2">The sequence shown here is derived from an EMBL/GenBank/DDBJ whole genome shotgun (WGS) entry which is preliminary data.</text>
</comment>
<evidence type="ECO:0000313" key="3">
    <source>
        <dbReference type="Proteomes" id="UP001297272"/>
    </source>
</evidence>
<dbReference type="EMBL" id="JAFMNX010000002">
    <property type="protein sequence ID" value="MBS9720829.1"/>
    <property type="molecule type" value="Genomic_DNA"/>
</dbReference>
<name>A0ABS5RUZ3_9HYPH</name>
<feature type="transmembrane region" description="Helical" evidence="1">
    <location>
        <begin position="18"/>
        <end position="41"/>
    </location>
</feature>
<feature type="transmembrane region" description="Helical" evidence="1">
    <location>
        <begin position="338"/>
        <end position="354"/>
    </location>
</feature>
<feature type="transmembrane region" description="Helical" evidence="1">
    <location>
        <begin position="156"/>
        <end position="177"/>
    </location>
</feature>
<evidence type="ECO:0008006" key="4">
    <source>
        <dbReference type="Google" id="ProtNLM"/>
    </source>
</evidence>
<feature type="transmembrane region" description="Helical" evidence="1">
    <location>
        <begin position="226"/>
        <end position="248"/>
    </location>
</feature>
<proteinExistence type="predicted"/>
<feature type="transmembrane region" description="Helical" evidence="1">
    <location>
        <begin position="183"/>
        <end position="214"/>
    </location>
</feature>
<keyword evidence="3" id="KW-1185">Reference proteome</keyword>
<gene>
    <name evidence="2" type="ORF">JYU29_09030</name>
</gene>
<feature type="transmembrane region" description="Helical" evidence="1">
    <location>
        <begin position="270"/>
        <end position="290"/>
    </location>
</feature>
<feature type="transmembrane region" description="Helical" evidence="1">
    <location>
        <begin position="72"/>
        <end position="91"/>
    </location>
</feature>